<feature type="domain" description="HTH tetR-type" evidence="5">
    <location>
        <begin position="11"/>
        <end position="69"/>
    </location>
</feature>
<dbReference type="RefSeq" id="WP_377570247.1">
    <property type="nucleotide sequence ID" value="NZ_JBHTMP010000015.1"/>
</dbReference>
<keyword evidence="3" id="KW-0804">Transcription</keyword>
<dbReference type="Proteomes" id="UP001597260">
    <property type="component" value="Unassembled WGS sequence"/>
</dbReference>
<dbReference type="InterPro" id="IPR009057">
    <property type="entry name" value="Homeodomain-like_sf"/>
</dbReference>
<dbReference type="Gene3D" id="1.10.357.10">
    <property type="entry name" value="Tetracycline Repressor, domain 2"/>
    <property type="match status" value="1"/>
</dbReference>
<dbReference type="PANTHER" id="PTHR30055:SF234">
    <property type="entry name" value="HTH-TYPE TRANSCRIPTIONAL REGULATOR BETI"/>
    <property type="match status" value="1"/>
</dbReference>
<gene>
    <name evidence="6" type="ORF">ACFQ4H_12355</name>
</gene>
<name>A0ABW3YDS1_9ACTN</name>
<evidence type="ECO:0000256" key="4">
    <source>
        <dbReference type="PROSITE-ProRule" id="PRU00335"/>
    </source>
</evidence>
<comment type="caution">
    <text evidence="6">The sequence shown here is derived from an EMBL/GenBank/DDBJ whole genome shotgun (WGS) entry which is preliminary data.</text>
</comment>
<feature type="DNA-binding region" description="H-T-H motif" evidence="4">
    <location>
        <begin position="32"/>
        <end position="51"/>
    </location>
</feature>
<dbReference type="Pfam" id="PF00440">
    <property type="entry name" value="TetR_N"/>
    <property type="match status" value="1"/>
</dbReference>
<dbReference type="EMBL" id="JBHTMP010000015">
    <property type="protein sequence ID" value="MFD1321883.1"/>
    <property type="molecule type" value="Genomic_DNA"/>
</dbReference>
<dbReference type="InterPro" id="IPR050109">
    <property type="entry name" value="HTH-type_TetR-like_transc_reg"/>
</dbReference>
<sequence length="189" mass="20815">MSEVRETGSRARTRQAIIDAAIEVLGQNAAATLGEIAVAADVGRTTLHRYFSERSDLLTAISEEGQRRMNQAAERARLDDGTGAAALRRLCQEYFDLGDLLSLIFNEPQLVTDPAWSDDGECDPRFTALVERGHRDGTIDTELPPTWVQSVLWSQLYAGWSYVAETGESRHEVLRLVLRTVDGAVAPKG</sequence>
<reference evidence="7" key="1">
    <citation type="journal article" date="2019" name="Int. J. Syst. Evol. Microbiol.">
        <title>The Global Catalogue of Microorganisms (GCM) 10K type strain sequencing project: providing services to taxonomists for standard genome sequencing and annotation.</title>
        <authorList>
            <consortium name="The Broad Institute Genomics Platform"/>
            <consortium name="The Broad Institute Genome Sequencing Center for Infectious Disease"/>
            <person name="Wu L."/>
            <person name="Ma J."/>
        </authorList>
    </citation>
    <scope>NUCLEOTIDE SEQUENCE [LARGE SCALE GENOMIC DNA]</scope>
    <source>
        <strain evidence="7">JCM 31037</strain>
    </source>
</reference>
<dbReference type="SUPFAM" id="SSF46689">
    <property type="entry name" value="Homeodomain-like"/>
    <property type="match status" value="1"/>
</dbReference>
<dbReference type="PROSITE" id="PS50977">
    <property type="entry name" value="HTH_TETR_2"/>
    <property type="match status" value="1"/>
</dbReference>
<evidence type="ECO:0000256" key="1">
    <source>
        <dbReference type="ARBA" id="ARBA00023015"/>
    </source>
</evidence>
<proteinExistence type="predicted"/>
<keyword evidence="1" id="KW-0805">Transcription regulation</keyword>
<organism evidence="6 7">
    <name type="scientific">Micromonospora sonneratiae</name>
    <dbReference type="NCBI Taxonomy" id="1184706"/>
    <lineage>
        <taxon>Bacteria</taxon>
        <taxon>Bacillati</taxon>
        <taxon>Actinomycetota</taxon>
        <taxon>Actinomycetes</taxon>
        <taxon>Micromonosporales</taxon>
        <taxon>Micromonosporaceae</taxon>
        <taxon>Micromonospora</taxon>
    </lineage>
</organism>
<evidence type="ECO:0000313" key="6">
    <source>
        <dbReference type="EMBL" id="MFD1321883.1"/>
    </source>
</evidence>
<evidence type="ECO:0000313" key="7">
    <source>
        <dbReference type="Proteomes" id="UP001597260"/>
    </source>
</evidence>
<keyword evidence="7" id="KW-1185">Reference proteome</keyword>
<evidence type="ECO:0000256" key="3">
    <source>
        <dbReference type="ARBA" id="ARBA00023163"/>
    </source>
</evidence>
<accession>A0ABW3YDS1</accession>
<evidence type="ECO:0000256" key="2">
    <source>
        <dbReference type="ARBA" id="ARBA00023125"/>
    </source>
</evidence>
<protein>
    <submittedName>
        <fullName evidence="6">TetR/AcrR family transcriptional regulator</fullName>
    </submittedName>
</protein>
<keyword evidence="2 4" id="KW-0238">DNA-binding</keyword>
<evidence type="ECO:0000259" key="5">
    <source>
        <dbReference type="PROSITE" id="PS50977"/>
    </source>
</evidence>
<dbReference type="InterPro" id="IPR001647">
    <property type="entry name" value="HTH_TetR"/>
</dbReference>
<dbReference type="PANTHER" id="PTHR30055">
    <property type="entry name" value="HTH-TYPE TRANSCRIPTIONAL REGULATOR RUTR"/>
    <property type="match status" value="1"/>
</dbReference>